<dbReference type="EMBL" id="GG663743">
    <property type="protein sequence ID" value="EEH54958.1"/>
    <property type="molecule type" value="Genomic_DNA"/>
</dbReference>
<sequence length="391" mass="43442">MSAAELFPGAGASPGVEVWRIERLEPVKQPRDFSGKFHVGDSYVVLHAFEASRDRSPDDDGAIGGSSASPSSPSSSSSSRAPRAARLAMNVHHWIGAASSQDDAGAAATLMTVELDRLLERRQLELKGVESVRPTQLFLETQGAESGEFLQLWRHSGVAYLDGGVDGAPLAELDARSCETRLLRVEGGGRCARAWQVPARASSLNSGDVFILDAGRRLYQARSITTLVPIRPRRRGERRSLRTLLPGASLRPSPLAFDPRHTSTPFNSTLTPLNSTPPFARTDPRPSVERERVEPPRARQGPRRPPRHQRRRRARGQVRSLRPGRGRHRARRGGILRGPGRRRGGGGVAEEDSRRARRRRGTRGGRRGRRALRRRRATPHRGRGRWRRRRR</sequence>
<dbReference type="InterPro" id="IPR007122">
    <property type="entry name" value="Villin/Gelsolin"/>
</dbReference>
<dbReference type="Proteomes" id="UP000001876">
    <property type="component" value="Unassembled WGS sequence"/>
</dbReference>
<evidence type="ECO:0000313" key="3">
    <source>
        <dbReference type="EMBL" id="EEH54958.1"/>
    </source>
</evidence>
<dbReference type="KEGG" id="mpp:MICPUCDRAFT_63570"/>
<dbReference type="GO" id="GO:0005546">
    <property type="term" value="F:phosphatidylinositol-4,5-bisphosphate binding"/>
    <property type="evidence" value="ECO:0007669"/>
    <property type="project" value="TreeGrafter"/>
</dbReference>
<feature type="region of interest" description="Disordered" evidence="2">
    <location>
        <begin position="53"/>
        <end position="83"/>
    </location>
</feature>
<dbReference type="PANTHER" id="PTHR11977:SF51">
    <property type="entry name" value="PROTEIN FLIGHTLESS-1 HOMOLOG"/>
    <property type="match status" value="1"/>
</dbReference>
<keyword evidence="1" id="KW-0677">Repeat</keyword>
<dbReference type="GO" id="GO:0051015">
    <property type="term" value="F:actin filament binding"/>
    <property type="evidence" value="ECO:0007669"/>
    <property type="project" value="InterPro"/>
</dbReference>
<feature type="compositionally biased region" description="Basic and acidic residues" evidence="2">
    <location>
        <begin position="282"/>
        <end position="297"/>
    </location>
</feature>
<keyword evidence="4" id="KW-1185">Reference proteome</keyword>
<gene>
    <name evidence="3" type="ORF">MICPUCDRAFT_63570</name>
</gene>
<dbReference type="GeneID" id="9686747"/>
<dbReference type="eggNOG" id="KOG0443">
    <property type="taxonomic scope" value="Eukaryota"/>
</dbReference>
<organism evidence="4">
    <name type="scientific">Micromonas pusilla (strain CCMP1545)</name>
    <name type="common">Picoplanktonic green alga</name>
    <dbReference type="NCBI Taxonomy" id="564608"/>
    <lineage>
        <taxon>Eukaryota</taxon>
        <taxon>Viridiplantae</taxon>
        <taxon>Chlorophyta</taxon>
        <taxon>Mamiellophyceae</taxon>
        <taxon>Mamiellales</taxon>
        <taxon>Mamiellaceae</taxon>
        <taxon>Micromonas</taxon>
    </lineage>
</organism>
<dbReference type="GO" id="GO:0005737">
    <property type="term" value="C:cytoplasm"/>
    <property type="evidence" value="ECO:0007669"/>
    <property type="project" value="TreeGrafter"/>
</dbReference>
<dbReference type="GO" id="GO:0008154">
    <property type="term" value="P:actin polymerization or depolymerization"/>
    <property type="evidence" value="ECO:0007669"/>
    <property type="project" value="TreeGrafter"/>
</dbReference>
<dbReference type="Gene3D" id="3.40.20.10">
    <property type="entry name" value="Severin"/>
    <property type="match status" value="2"/>
</dbReference>
<dbReference type="STRING" id="564608.C1N000"/>
<feature type="compositionally biased region" description="Basic residues" evidence="2">
    <location>
        <begin position="355"/>
        <end position="391"/>
    </location>
</feature>
<feature type="compositionally biased region" description="Basic residues" evidence="2">
    <location>
        <begin position="300"/>
        <end position="344"/>
    </location>
</feature>
<dbReference type="RefSeq" id="XP_003061308.1">
    <property type="nucleotide sequence ID" value="XM_003061262.1"/>
</dbReference>
<dbReference type="GO" id="GO:0051014">
    <property type="term" value="P:actin filament severing"/>
    <property type="evidence" value="ECO:0007669"/>
    <property type="project" value="TreeGrafter"/>
</dbReference>
<feature type="region of interest" description="Disordered" evidence="2">
    <location>
        <begin position="238"/>
        <end position="391"/>
    </location>
</feature>
<dbReference type="GO" id="GO:0015629">
    <property type="term" value="C:actin cytoskeleton"/>
    <property type="evidence" value="ECO:0007669"/>
    <property type="project" value="TreeGrafter"/>
</dbReference>
<dbReference type="PANTHER" id="PTHR11977">
    <property type="entry name" value="VILLIN"/>
    <property type="match status" value="1"/>
</dbReference>
<evidence type="ECO:0000256" key="1">
    <source>
        <dbReference type="ARBA" id="ARBA00022737"/>
    </source>
</evidence>
<dbReference type="GO" id="GO:0051016">
    <property type="term" value="P:barbed-end actin filament capping"/>
    <property type="evidence" value="ECO:0007669"/>
    <property type="project" value="TreeGrafter"/>
</dbReference>
<dbReference type="SUPFAM" id="SSF55753">
    <property type="entry name" value="Actin depolymerizing proteins"/>
    <property type="match status" value="2"/>
</dbReference>
<accession>C1N000</accession>
<evidence type="ECO:0000256" key="2">
    <source>
        <dbReference type="SAM" id="MobiDB-lite"/>
    </source>
</evidence>
<feature type="compositionally biased region" description="Low complexity" evidence="2">
    <location>
        <begin position="66"/>
        <end position="83"/>
    </location>
</feature>
<name>C1N000_MICPC</name>
<protein>
    <submittedName>
        <fullName evidence="3">Predicted protein</fullName>
    </submittedName>
</protein>
<feature type="compositionally biased region" description="Polar residues" evidence="2">
    <location>
        <begin position="262"/>
        <end position="277"/>
    </location>
</feature>
<evidence type="ECO:0000313" key="4">
    <source>
        <dbReference type="Proteomes" id="UP000001876"/>
    </source>
</evidence>
<dbReference type="OrthoDB" id="6375767at2759"/>
<dbReference type="AlphaFoldDB" id="C1N000"/>
<dbReference type="InterPro" id="IPR029006">
    <property type="entry name" value="ADF-H/Gelsolin-like_dom_sf"/>
</dbReference>
<proteinExistence type="predicted"/>
<reference evidence="3 4" key="1">
    <citation type="journal article" date="2009" name="Science">
        <title>Green evolution and dynamic adaptations revealed by genomes of the marine picoeukaryotes Micromonas.</title>
        <authorList>
            <person name="Worden A.Z."/>
            <person name="Lee J.H."/>
            <person name="Mock T."/>
            <person name="Rouze P."/>
            <person name="Simmons M.P."/>
            <person name="Aerts A.L."/>
            <person name="Allen A.E."/>
            <person name="Cuvelier M.L."/>
            <person name="Derelle E."/>
            <person name="Everett M.V."/>
            <person name="Foulon E."/>
            <person name="Grimwood J."/>
            <person name="Gundlach H."/>
            <person name="Henrissat B."/>
            <person name="Napoli C."/>
            <person name="McDonald S.M."/>
            <person name="Parker M.S."/>
            <person name="Rombauts S."/>
            <person name="Salamov A."/>
            <person name="Von Dassow P."/>
            <person name="Badger J.H."/>
            <person name="Coutinho P.M."/>
            <person name="Demir E."/>
            <person name="Dubchak I."/>
            <person name="Gentemann C."/>
            <person name="Eikrem W."/>
            <person name="Gready J.E."/>
            <person name="John U."/>
            <person name="Lanier W."/>
            <person name="Lindquist E.A."/>
            <person name="Lucas S."/>
            <person name="Mayer K.F."/>
            <person name="Moreau H."/>
            <person name="Not F."/>
            <person name="Otillar R."/>
            <person name="Panaud O."/>
            <person name="Pangilinan J."/>
            <person name="Paulsen I."/>
            <person name="Piegu B."/>
            <person name="Poliakov A."/>
            <person name="Robbens S."/>
            <person name="Schmutz J."/>
            <person name="Toulza E."/>
            <person name="Wyss T."/>
            <person name="Zelensky A."/>
            <person name="Zhou K."/>
            <person name="Armbrust E.V."/>
            <person name="Bhattacharya D."/>
            <person name="Goodenough U.W."/>
            <person name="Van de Peer Y."/>
            <person name="Grigoriev I.V."/>
        </authorList>
    </citation>
    <scope>NUCLEOTIDE SEQUENCE [LARGE SCALE GENOMIC DNA]</scope>
    <source>
        <strain evidence="3 4">CCMP1545</strain>
    </source>
</reference>